<evidence type="ECO:0000313" key="1">
    <source>
        <dbReference type="EMBL" id="KAG7660520.1"/>
    </source>
</evidence>
<gene>
    <name evidence="1" type="ORF">J8A68_005939</name>
</gene>
<protein>
    <submittedName>
        <fullName evidence="1">Uncharacterized protein</fullName>
    </submittedName>
</protein>
<proteinExistence type="predicted"/>
<dbReference type="RefSeq" id="XP_049260753.1">
    <property type="nucleotide sequence ID" value="XM_049410059.1"/>
</dbReference>
<dbReference type="Proteomes" id="UP000694255">
    <property type="component" value="Unassembled WGS sequence"/>
</dbReference>
<dbReference type="OrthoDB" id="4026135at2759"/>
<sequence length="574" mass="66831">MNTSRTGSEEFQDSGHALKEPIHFEDLPLDIIDEIIYWLTEGEVNLHSSNKTVNDKNIPNYSFCLNKIRCQGFHFELISLSSTCSFFRQRLGPVIFRNLSLVRENQIDSALSSPKNRELYSDKKTYIRQFFRELLEVNAINCSTTDLARNSFKEYIRGDKQFKSRFESQFAINNFVTYLECDNSTLKYETLSLFPQLEALKVLDEASVELNLGEVNLPRLEYLAINARTLTNTPGILGSLKRIKRLDLLLDYSEFRNQEAIRSIMNQLERGNILQELVLFLNSEFGIYNADTIGLLASVVDNGNVKRITIRSKRRKFYGDPRDNQRPWPLYKGFVGDRILQLIRGVEEVILDMCVLGALRFHPDTYSIEAPSVNRDSLMEKKLTLVDPVSSIQFPSNVKENILILMHNCLFTEFNFQYGESLADEHHRVLRLVTDFVYKMSSSYDDTPYSGLRQLSIEKCWSLADDSIKREYIGNLIKDSKESKNLTKRTMQQLRLDDIAVWNKTPFNSPSYRVRDTYDIVYQDLEARINEPVQVITFISRDERSINRSFWSVETSLVDFEQYSTHQRKSFLWD</sequence>
<name>A0A8J5QL56_9ASCO</name>
<dbReference type="EMBL" id="JAGSYN010000277">
    <property type="protein sequence ID" value="KAG7660520.1"/>
    <property type="molecule type" value="Genomic_DNA"/>
</dbReference>
<accession>A0A8J5QL56</accession>
<evidence type="ECO:0000313" key="2">
    <source>
        <dbReference type="Proteomes" id="UP000694255"/>
    </source>
</evidence>
<reference evidence="1 2" key="1">
    <citation type="journal article" date="2021" name="DNA Res.">
        <title>Genome analysis of Candida subhashii reveals its hybrid nature and dual mitochondrial genome conformations.</title>
        <authorList>
            <person name="Mixao V."/>
            <person name="Hegedusova E."/>
            <person name="Saus E."/>
            <person name="Pryszcz L.P."/>
            <person name="Cillingova A."/>
            <person name="Nosek J."/>
            <person name="Gabaldon T."/>
        </authorList>
    </citation>
    <scope>NUCLEOTIDE SEQUENCE [LARGE SCALE GENOMIC DNA]</scope>
    <source>
        <strain evidence="1 2">CBS 10753</strain>
    </source>
</reference>
<dbReference type="AlphaFoldDB" id="A0A8J5QL56"/>
<dbReference type="GeneID" id="73472739"/>
<comment type="caution">
    <text evidence="1">The sequence shown here is derived from an EMBL/GenBank/DDBJ whole genome shotgun (WGS) entry which is preliminary data.</text>
</comment>
<organism evidence="1 2">
    <name type="scientific">[Candida] subhashii</name>
    <dbReference type="NCBI Taxonomy" id="561895"/>
    <lineage>
        <taxon>Eukaryota</taxon>
        <taxon>Fungi</taxon>
        <taxon>Dikarya</taxon>
        <taxon>Ascomycota</taxon>
        <taxon>Saccharomycotina</taxon>
        <taxon>Pichiomycetes</taxon>
        <taxon>Debaryomycetaceae</taxon>
        <taxon>Spathaspora</taxon>
    </lineage>
</organism>
<keyword evidence="2" id="KW-1185">Reference proteome</keyword>